<dbReference type="PANTHER" id="PTHR10520">
    <property type="entry name" value="TRIFUNCTIONAL PURINE BIOSYNTHETIC PROTEIN ADENOSINE-3-RELATED"/>
    <property type="match status" value="1"/>
</dbReference>
<organism evidence="18 19">
    <name type="scientific">Sphingobium fluviale</name>
    <dbReference type="NCBI Taxonomy" id="2506423"/>
    <lineage>
        <taxon>Bacteria</taxon>
        <taxon>Pseudomonadati</taxon>
        <taxon>Pseudomonadota</taxon>
        <taxon>Alphaproteobacteria</taxon>
        <taxon>Sphingomonadales</taxon>
        <taxon>Sphingomonadaceae</taxon>
        <taxon>Sphingobium</taxon>
    </lineage>
</organism>
<dbReference type="UniPathway" id="UPA00074">
    <property type="reaction ID" value="UER00129"/>
</dbReference>
<comment type="caution">
    <text evidence="18">The sequence shown here is derived from an EMBL/GenBank/DDBJ whole genome shotgun (WGS) entry which is preliminary data.</text>
</comment>
<evidence type="ECO:0000256" key="4">
    <source>
        <dbReference type="ARBA" id="ARBA00013047"/>
    </source>
</evidence>
<dbReference type="SUPFAM" id="SSF55326">
    <property type="entry name" value="PurM N-terminal domain-like"/>
    <property type="match status" value="1"/>
</dbReference>
<evidence type="ECO:0000313" key="19">
    <source>
        <dbReference type="Proteomes" id="UP000290958"/>
    </source>
</evidence>
<keyword evidence="6 15" id="KW-0963">Cytoplasm</keyword>
<evidence type="ECO:0000256" key="12">
    <source>
        <dbReference type="ARBA" id="ARBA00032931"/>
    </source>
</evidence>
<sequence length="373" mass="39357">MTKPTDSAAPEQPHSYTYSQAGVNIAAGNALVRAIAPLAKSTRRPGANADLGGFGGFFDLKAAGFKDPLLVAANDGVGTKLKLAIDSGRHDTVGIDLVAMCANDLIVQGAEPLFFLDYFATGRLENGIAERVIAGIAEGCKQAGCALIGGETAEMPGMYADGDYDLAGFCVGAVERSEALTGNRVRVGDVLLGLASTGIHSNGYSLVRRLAADKGWKLDRPAVFDQDTLLIDALMAPTRIYVKSLLPEIRNGRIRALAHITGGGLLENIPRVLPEGCRAFVDADAWPQPRLMAFLQAQGNIEPDEMARTFNCGIGMVLVVAEDQAATVIKALEHAGERVERIGCIEKGPKGCTVAGSREAWSARAAWEAQHDG</sequence>
<accession>A0A4V1N461</accession>
<evidence type="ECO:0000256" key="15">
    <source>
        <dbReference type="HAMAP-Rule" id="MF_00741"/>
    </source>
</evidence>
<dbReference type="GO" id="GO:0004641">
    <property type="term" value="F:phosphoribosylformylglycinamidine cyclo-ligase activity"/>
    <property type="evidence" value="ECO:0007669"/>
    <property type="project" value="UniProtKB-UniRule"/>
</dbReference>
<dbReference type="Proteomes" id="UP000290958">
    <property type="component" value="Unassembled WGS sequence"/>
</dbReference>
<evidence type="ECO:0000256" key="5">
    <source>
        <dbReference type="ARBA" id="ARBA00020367"/>
    </source>
</evidence>
<name>A0A4V1N461_9SPHN</name>
<dbReference type="GO" id="GO:0005829">
    <property type="term" value="C:cytosol"/>
    <property type="evidence" value="ECO:0007669"/>
    <property type="project" value="TreeGrafter"/>
</dbReference>
<comment type="pathway">
    <text evidence="2 15">Purine metabolism; IMP biosynthesis via de novo pathway; 5-amino-1-(5-phospho-D-ribosyl)imidazole from N(2)-formyl-N(1)-(5-phospho-D-ribosyl)glycinamide: step 2/2.</text>
</comment>
<dbReference type="EC" id="6.3.3.1" evidence="4 15"/>
<comment type="similarity">
    <text evidence="3 15">Belongs to the AIR synthase family.</text>
</comment>
<comment type="catalytic activity">
    <reaction evidence="14 15">
        <text>2-formamido-N(1)-(5-O-phospho-beta-D-ribosyl)acetamidine + ATP = 5-amino-1-(5-phospho-beta-D-ribosyl)imidazole + ADP + phosphate + H(+)</text>
        <dbReference type="Rhea" id="RHEA:23032"/>
        <dbReference type="ChEBI" id="CHEBI:15378"/>
        <dbReference type="ChEBI" id="CHEBI:30616"/>
        <dbReference type="ChEBI" id="CHEBI:43474"/>
        <dbReference type="ChEBI" id="CHEBI:137981"/>
        <dbReference type="ChEBI" id="CHEBI:147287"/>
        <dbReference type="ChEBI" id="CHEBI:456216"/>
        <dbReference type="EC" id="6.3.3.1"/>
    </reaction>
</comment>
<evidence type="ECO:0000256" key="14">
    <source>
        <dbReference type="ARBA" id="ARBA00049057"/>
    </source>
</evidence>
<dbReference type="GO" id="GO:0046084">
    <property type="term" value="P:adenine biosynthetic process"/>
    <property type="evidence" value="ECO:0007669"/>
    <property type="project" value="TreeGrafter"/>
</dbReference>
<proteinExistence type="inferred from homology"/>
<evidence type="ECO:0000256" key="1">
    <source>
        <dbReference type="ARBA" id="ARBA00004496"/>
    </source>
</evidence>
<evidence type="ECO:0000256" key="3">
    <source>
        <dbReference type="ARBA" id="ARBA00010280"/>
    </source>
</evidence>
<evidence type="ECO:0000256" key="13">
    <source>
        <dbReference type="ARBA" id="ARBA00033093"/>
    </source>
</evidence>
<dbReference type="CDD" id="cd02196">
    <property type="entry name" value="PurM"/>
    <property type="match status" value="1"/>
</dbReference>
<dbReference type="RefSeq" id="WP_129402814.1">
    <property type="nucleotide sequence ID" value="NZ_SBKP01000001.1"/>
</dbReference>
<dbReference type="PANTHER" id="PTHR10520:SF12">
    <property type="entry name" value="TRIFUNCTIONAL PURINE BIOSYNTHETIC PROTEIN ADENOSINE-3"/>
    <property type="match status" value="1"/>
</dbReference>
<dbReference type="InterPro" id="IPR004733">
    <property type="entry name" value="PurM_cligase"/>
</dbReference>
<dbReference type="Pfam" id="PF00586">
    <property type="entry name" value="AIRS"/>
    <property type="match status" value="1"/>
</dbReference>
<dbReference type="GO" id="GO:0006189">
    <property type="term" value="P:'de novo' IMP biosynthetic process"/>
    <property type="evidence" value="ECO:0007669"/>
    <property type="project" value="UniProtKB-UniRule"/>
</dbReference>
<comment type="subcellular location">
    <subcellularLocation>
        <location evidence="1 15">Cytoplasm</location>
    </subcellularLocation>
</comment>
<dbReference type="FunFam" id="3.90.650.10:FF:000011">
    <property type="entry name" value="Phosphoribosylformylglycinamidine cyclo-ligase"/>
    <property type="match status" value="1"/>
</dbReference>
<dbReference type="InterPro" id="IPR010918">
    <property type="entry name" value="PurM-like_C_dom"/>
</dbReference>
<keyword evidence="7 15" id="KW-0436">Ligase</keyword>
<dbReference type="SUPFAM" id="SSF56042">
    <property type="entry name" value="PurM C-terminal domain-like"/>
    <property type="match status" value="1"/>
</dbReference>
<dbReference type="GO" id="GO:0005524">
    <property type="term" value="F:ATP binding"/>
    <property type="evidence" value="ECO:0007669"/>
    <property type="project" value="UniProtKB-KW"/>
</dbReference>
<evidence type="ECO:0000256" key="11">
    <source>
        <dbReference type="ARBA" id="ARBA00031908"/>
    </source>
</evidence>
<evidence type="ECO:0000256" key="8">
    <source>
        <dbReference type="ARBA" id="ARBA00022741"/>
    </source>
</evidence>
<dbReference type="HAMAP" id="MF_00741">
    <property type="entry name" value="AIRS"/>
    <property type="match status" value="1"/>
</dbReference>
<evidence type="ECO:0000256" key="6">
    <source>
        <dbReference type="ARBA" id="ARBA00022490"/>
    </source>
</evidence>
<dbReference type="Pfam" id="PF02769">
    <property type="entry name" value="AIRS_C"/>
    <property type="match status" value="1"/>
</dbReference>
<evidence type="ECO:0000256" key="7">
    <source>
        <dbReference type="ARBA" id="ARBA00022598"/>
    </source>
</evidence>
<keyword evidence="9 15" id="KW-0658">Purine biosynthesis</keyword>
<evidence type="ECO:0000256" key="9">
    <source>
        <dbReference type="ARBA" id="ARBA00022755"/>
    </source>
</evidence>
<evidence type="ECO:0000256" key="2">
    <source>
        <dbReference type="ARBA" id="ARBA00004686"/>
    </source>
</evidence>
<dbReference type="InterPro" id="IPR036921">
    <property type="entry name" value="PurM-like_N_sf"/>
</dbReference>
<dbReference type="InterPro" id="IPR036676">
    <property type="entry name" value="PurM-like_C_sf"/>
</dbReference>
<dbReference type="FunFam" id="3.30.1330.10:FF:000001">
    <property type="entry name" value="Phosphoribosylformylglycinamidine cyclo-ligase"/>
    <property type="match status" value="1"/>
</dbReference>
<dbReference type="GO" id="GO:0004637">
    <property type="term" value="F:phosphoribosylamine-glycine ligase activity"/>
    <property type="evidence" value="ECO:0007669"/>
    <property type="project" value="TreeGrafter"/>
</dbReference>
<dbReference type="AlphaFoldDB" id="A0A4V1N461"/>
<gene>
    <name evidence="15" type="primary">purM</name>
    <name evidence="18" type="ORF">EQG66_01860</name>
</gene>
<dbReference type="OrthoDB" id="9777881at2"/>
<dbReference type="EMBL" id="SBKP01000001">
    <property type="protein sequence ID" value="RXR31046.1"/>
    <property type="molecule type" value="Genomic_DNA"/>
</dbReference>
<keyword evidence="10 15" id="KW-0067">ATP-binding</keyword>
<evidence type="ECO:0000259" key="16">
    <source>
        <dbReference type="Pfam" id="PF00586"/>
    </source>
</evidence>
<keyword evidence="8 15" id="KW-0547">Nucleotide-binding</keyword>
<keyword evidence="19" id="KW-1185">Reference proteome</keyword>
<dbReference type="NCBIfam" id="TIGR00878">
    <property type="entry name" value="purM"/>
    <property type="match status" value="1"/>
</dbReference>
<evidence type="ECO:0000313" key="18">
    <source>
        <dbReference type="EMBL" id="RXR31046.1"/>
    </source>
</evidence>
<feature type="domain" description="PurM-like C-terminal" evidence="17">
    <location>
        <begin position="186"/>
        <end position="350"/>
    </location>
</feature>
<dbReference type="Gene3D" id="3.30.1330.10">
    <property type="entry name" value="PurM-like, N-terminal domain"/>
    <property type="match status" value="1"/>
</dbReference>
<feature type="domain" description="PurM-like N-terminal" evidence="16">
    <location>
        <begin position="69"/>
        <end position="174"/>
    </location>
</feature>
<evidence type="ECO:0000256" key="10">
    <source>
        <dbReference type="ARBA" id="ARBA00022840"/>
    </source>
</evidence>
<evidence type="ECO:0000259" key="17">
    <source>
        <dbReference type="Pfam" id="PF02769"/>
    </source>
</evidence>
<dbReference type="InterPro" id="IPR016188">
    <property type="entry name" value="PurM-like_N"/>
</dbReference>
<dbReference type="Gene3D" id="3.90.650.10">
    <property type="entry name" value="PurM-like C-terminal domain"/>
    <property type="match status" value="1"/>
</dbReference>
<reference evidence="19" key="1">
    <citation type="submission" date="2019-01" db="EMBL/GenBank/DDBJ databases">
        <title>Cytophagaceae bacterium strain CAR-16.</title>
        <authorList>
            <person name="Chen W.-M."/>
        </authorList>
    </citation>
    <scope>NUCLEOTIDE SEQUENCE [LARGE SCALE GENOMIC DNA]</scope>
    <source>
        <strain evidence="19">CHR27</strain>
    </source>
</reference>
<protein>
    <recommendedName>
        <fullName evidence="5 15">Phosphoribosylformylglycinamidine cyclo-ligase</fullName>
        <ecNumber evidence="4 15">6.3.3.1</ecNumber>
    </recommendedName>
    <alternativeName>
        <fullName evidence="12 15">AIR synthase</fullName>
    </alternativeName>
    <alternativeName>
        <fullName evidence="13 15">AIRS</fullName>
    </alternativeName>
    <alternativeName>
        <fullName evidence="11 15">Phosphoribosyl-aminoimidazole synthetase</fullName>
    </alternativeName>
</protein>